<dbReference type="EMBL" id="JAFEMO010000001">
    <property type="protein sequence ID" value="KAH7577927.1"/>
    <property type="molecule type" value="Genomic_DNA"/>
</dbReference>
<protein>
    <recommendedName>
        <fullName evidence="3">Proliferating cell nuclear antigen</fullName>
    </recommendedName>
</protein>
<dbReference type="Pfam" id="PF02144">
    <property type="entry name" value="Rad1"/>
    <property type="match status" value="1"/>
</dbReference>
<keyword evidence="2" id="KW-1185">Reference proteome</keyword>
<evidence type="ECO:0000313" key="1">
    <source>
        <dbReference type="EMBL" id="KAH7577927.1"/>
    </source>
</evidence>
<reference evidence="1 2" key="1">
    <citation type="submission" date="2021-02" db="EMBL/GenBank/DDBJ databases">
        <title>Plant Genome Project.</title>
        <authorList>
            <person name="Zhang R.-G."/>
        </authorList>
    </citation>
    <scope>NUCLEOTIDE SEQUENCE [LARGE SCALE GENOMIC DNA]</scope>
    <source>
        <tissue evidence="1">Leaves</tissue>
    </source>
</reference>
<comment type="caution">
    <text evidence="1">The sequence shown here is derived from an EMBL/GenBank/DDBJ whole genome shotgun (WGS) entry which is preliminary data.</text>
</comment>
<name>A0ABQ8IMI2_9ROSI</name>
<dbReference type="InterPro" id="IPR003021">
    <property type="entry name" value="Rad1_Rec1_Rad17"/>
</dbReference>
<sequence length="251" mass="28645">MKWLKRVVGPDEFFTVNFHPDGMSLLASPQDDESIIALLRINRESFSLFLVDSDHSWSCSVDLDPLLDILDAAGDDDFVGFFALDDNDDMPLRFKLTLEKPAGLRREMEIQGLNADLWLLDFDIKPREYIVKIAITTSIFLSTLQFFYSLDIETVCIFITDSKVTFTAGAEKKVLQIERNEYVIEFEDVEKEDDSPYVVLFRLKHLRSLNDSIERSNNVCIYPTYLGGPPACLSCTFDSIGEISYFFPPSS</sequence>
<evidence type="ECO:0008006" key="3">
    <source>
        <dbReference type="Google" id="ProtNLM"/>
    </source>
</evidence>
<gene>
    <name evidence="1" type="ORF">JRO89_XS01G0317200</name>
</gene>
<organism evidence="1 2">
    <name type="scientific">Xanthoceras sorbifolium</name>
    <dbReference type="NCBI Taxonomy" id="99658"/>
    <lineage>
        <taxon>Eukaryota</taxon>
        <taxon>Viridiplantae</taxon>
        <taxon>Streptophyta</taxon>
        <taxon>Embryophyta</taxon>
        <taxon>Tracheophyta</taxon>
        <taxon>Spermatophyta</taxon>
        <taxon>Magnoliopsida</taxon>
        <taxon>eudicotyledons</taxon>
        <taxon>Gunneridae</taxon>
        <taxon>Pentapetalae</taxon>
        <taxon>rosids</taxon>
        <taxon>malvids</taxon>
        <taxon>Sapindales</taxon>
        <taxon>Sapindaceae</taxon>
        <taxon>Xanthoceroideae</taxon>
        <taxon>Xanthoceras</taxon>
    </lineage>
</organism>
<evidence type="ECO:0000313" key="2">
    <source>
        <dbReference type="Proteomes" id="UP000827721"/>
    </source>
</evidence>
<dbReference type="SUPFAM" id="SSF55979">
    <property type="entry name" value="DNA clamp"/>
    <property type="match status" value="1"/>
</dbReference>
<accession>A0ABQ8IMI2</accession>
<dbReference type="Gene3D" id="3.70.10.10">
    <property type="match status" value="1"/>
</dbReference>
<dbReference type="InterPro" id="IPR046938">
    <property type="entry name" value="DNA_clamp_sf"/>
</dbReference>
<dbReference type="Proteomes" id="UP000827721">
    <property type="component" value="Unassembled WGS sequence"/>
</dbReference>
<proteinExistence type="predicted"/>